<evidence type="ECO:0000256" key="2">
    <source>
        <dbReference type="ARBA" id="ARBA00022801"/>
    </source>
</evidence>
<sequence length="80" mass="9016">MVQAILFIVVPILGPISPPKCIFGVTTQNLGIMCSHATLKAYKQLQKRNKNLLKAWEMNGQPKILEENNAALWFAHAYCF</sequence>
<reference evidence="5 6" key="1">
    <citation type="submission" date="2019-05" db="EMBL/GenBank/DDBJ databases">
        <title>Another draft genome of Portunus trituberculatus and its Hox gene families provides insights of decapod evolution.</title>
        <authorList>
            <person name="Jeong J.-H."/>
            <person name="Song I."/>
            <person name="Kim S."/>
            <person name="Choi T."/>
            <person name="Kim D."/>
            <person name="Ryu S."/>
            <person name="Kim W."/>
        </authorList>
    </citation>
    <scope>NUCLEOTIDE SEQUENCE [LARGE SCALE GENOMIC DNA]</scope>
    <source>
        <tissue evidence="5">Muscle</tissue>
    </source>
</reference>
<dbReference type="AlphaFoldDB" id="A0A5B7IGI6"/>
<dbReference type="InterPro" id="IPR002833">
    <property type="entry name" value="PTH2"/>
</dbReference>
<dbReference type="InterPro" id="IPR023476">
    <property type="entry name" value="Pep_tRNA_hydro_II_dom_sf"/>
</dbReference>
<accession>A0A5B7IGI6</accession>
<evidence type="ECO:0000256" key="4">
    <source>
        <dbReference type="SAM" id="SignalP"/>
    </source>
</evidence>
<name>A0A5B7IGI6_PORTR</name>
<dbReference type="SUPFAM" id="SSF102462">
    <property type="entry name" value="Peptidyl-tRNA hydrolase II"/>
    <property type="match status" value="1"/>
</dbReference>
<feature type="signal peptide" evidence="4">
    <location>
        <begin position="1"/>
        <end position="15"/>
    </location>
</feature>
<proteinExistence type="predicted"/>
<evidence type="ECO:0000313" key="5">
    <source>
        <dbReference type="EMBL" id="MPC79978.1"/>
    </source>
</evidence>
<protein>
    <recommendedName>
        <fullName evidence="1">peptidyl-tRNA hydrolase</fullName>
        <ecNumber evidence="1">3.1.1.29</ecNumber>
    </recommendedName>
</protein>
<feature type="chain" id="PRO_5022707618" description="peptidyl-tRNA hydrolase" evidence="4">
    <location>
        <begin position="16"/>
        <end position="80"/>
    </location>
</feature>
<dbReference type="Pfam" id="PF01981">
    <property type="entry name" value="PTH2"/>
    <property type="match status" value="1"/>
</dbReference>
<keyword evidence="4" id="KW-0732">Signal</keyword>
<dbReference type="EMBL" id="VSRR010052609">
    <property type="protein sequence ID" value="MPC79978.1"/>
    <property type="molecule type" value="Genomic_DNA"/>
</dbReference>
<evidence type="ECO:0000256" key="1">
    <source>
        <dbReference type="ARBA" id="ARBA00013260"/>
    </source>
</evidence>
<gene>
    <name evidence="5" type="primary">PTRH2_0</name>
    <name evidence="5" type="ORF">E2C01_074538</name>
</gene>
<keyword evidence="6" id="KW-1185">Reference proteome</keyword>
<dbReference type="GO" id="GO:0004045">
    <property type="term" value="F:peptidyl-tRNA hydrolase activity"/>
    <property type="evidence" value="ECO:0007669"/>
    <property type="project" value="UniProtKB-EC"/>
</dbReference>
<comment type="catalytic activity">
    <reaction evidence="3">
        <text>an N-acyl-L-alpha-aminoacyl-tRNA + H2O = an N-acyl-L-amino acid + a tRNA + H(+)</text>
        <dbReference type="Rhea" id="RHEA:54448"/>
        <dbReference type="Rhea" id="RHEA-COMP:10123"/>
        <dbReference type="Rhea" id="RHEA-COMP:13883"/>
        <dbReference type="ChEBI" id="CHEBI:15377"/>
        <dbReference type="ChEBI" id="CHEBI:15378"/>
        <dbReference type="ChEBI" id="CHEBI:59874"/>
        <dbReference type="ChEBI" id="CHEBI:78442"/>
        <dbReference type="ChEBI" id="CHEBI:138191"/>
        <dbReference type="EC" id="3.1.1.29"/>
    </reaction>
</comment>
<keyword evidence="2 5" id="KW-0378">Hydrolase</keyword>
<evidence type="ECO:0000313" key="6">
    <source>
        <dbReference type="Proteomes" id="UP000324222"/>
    </source>
</evidence>
<organism evidence="5 6">
    <name type="scientific">Portunus trituberculatus</name>
    <name type="common">Swimming crab</name>
    <name type="synonym">Neptunus trituberculatus</name>
    <dbReference type="NCBI Taxonomy" id="210409"/>
    <lineage>
        <taxon>Eukaryota</taxon>
        <taxon>Metazoa</taxon>
        <taxon>Ecdysozoa</taxon>
        <taxon>Arthropoda</taxon>
        <taxon>Crustacea</taxon>
        <taxon>Multicrustacea</taxon>
        <taxon>Malacostraca</taxon>
        <taxon>Eumalacostraca</taxon>
        <taxon>Eucarida</taxon>
        <taxon>Decapoda</taxon>
        <taxon>Pleocyemata</taxon>
        <taxon>Brachyura</taxon>
        <taxon>Eubrachyura</taxon>
        <taxon>Portunoidea</taxon>
        <taxon>Portunidae</taxon>
        <taxon>Portuninae</taxon>
        <taxon>Portunus</taxon>
    </lineage>
</organism>
<comment type="caution">
    <text evidence="5">The sequence shown here is derived from an EMBL/GenBank/DDBJ whole genome shotgun (WGS) entry which is preliminary data.</text>
</comment>
<dbReference type="Proteomes" id="UP000324222">
    <property type="component" value="Unassembled WGS sequence"/>
</dbReference>
<evidence type="ECO:0000256" key="3">
    <source>
        <dbReference type="ARBA" id="ARBA00048707"/>
    </source>
</evidence>
<dbReference type="EC" id="3.1.1.29" evidence="1"/>
<dbReference type="Gene3D" id="3.40.1490.10">
    <property type="entry name" value="Bit1"/>
    <property type="match status" value="1"/>
</dbReference>